<name>A0AAQ3XGL4_PASNO</name>
<gene>
    <name evidence="2" type="ORF">U9M48_041510</name>
</gene>
<dbReference type="InterPro" id="IPR043502">
    <property type="entry name" value="DNA/RNA_pol_sf"/>
</dbReference>
<dbReference type="EMBL" id="CP144754">
    <property type="protein sequence ID" value="WVZ95787.1"/>
    <property type="molecule type" value="Genomic_DNA"/>
</dbReference>
<protein>
    <recommendedName>
        <fullName evidence="1">Reverse transcriptase Ty1/copia-type domain-containing protein</fullName>
    </recommendedName>
</protein>
<sequence>MDVKNAFLHGELDKEIYMEQPKGFQSKIHPEYVCKLKKALYGLKQAPKEWYGKIGEFLIQNGFKVDPSDSSLFVKSKEGRLAIVLVYVDDLIITGDNTEEIRRIRENLSIRFQMKEFGELKHFLGLEVERMKDGIFLGQQKYAKDLLQRYGMLDCKPITTPMDPNVRLQEDEGKNLEDVTMYQRMVGNISYSVGVVSRYMSNPKKPHLDAVRRILRYVKGTINLGILYKKTKE</sequence>
<reference evidence="2 3" key="1">
    <citation type="submission" date="2024-02" db="EMBL/GenBank/DDBJ databases">
        <title>High-quality chromosome-scale genome assembly of Pensacola bahiagrass (Paspalum notatum Flugge var. saurae).</title>
        <authorList>
            <person name="Vega J.M."/>
            <person name="Podio M."/>
            <person name="Orjuela J."/>
            <person name="Siena L.A."/>
            <person name="Pessino S.C."/>
            <person name="Combes M.C."/>
            <person name="Mariac C."/>
            <person name="Albertini E."/>
            <person name="Pupilli F."/>
            <person name="Ortiz J.P.A."/>
            <person name="Leblanc O."/>
        </authorList>
    </citation>
    <scope>NUCLEOTIDE SEQUENCE [LARGE SCALE GENOMIC DNA]</scope>
    <source>
        <strain evidence="2">R1</strain>
        <tissue evidence="2">Leaf</tissue>
    </source>
</reference>
<dbReference type="Pfam" id="PF07727">
    <property type="entry name" value="RVT_2"/>
    <property type="match status" value="1"/>
</dbReference>
<dbReference type="AlphaFoldDB" id="A0AAQ3XGL4"/>
<dbReference type="InterPro" id="IPR013103">
    <property type="entry name" value="RVT_2"/>
</dbReference>
<dbReference type="PANTHER" id="PTHR11439:SF463">
    <property type="entry name" value="REVERSE TRANSCRIPTASE TY1_COPIA-TYPE DOMAIN-CONTAINING PROTEIN"/>
    <property type="match status" value="1"/>
</dbReference>
<evidence type="ECO:0000259" key="1">
    <source>
        <dbReference type="Pfam" id="PF07727"/>
    </source>
</evidence>
<evidence type="ECO:0000313" key="3">
    <source>
        <dbReference type="Proteomes" id="UP001341281"/>
    </source>
</evidence>
<keyword evidence="3" id="KW-1185">Reference proteome</keyword>
<feature type="domain" description="Reverse transcriptase Ty1/copia-type" evidence="1">
    <location>
        <begin position="1"/>
        <end position="163"/>
    </location>
</feature>
<dbReference type="Proteomes" id="UP001341281">
    <property type="component" value="Chromosome 10"/>
</dbReference>
<organism evidence="2 3">
    <name type="scientific">Paspalum notatum var. saurae</name>
    <dbReference type="NCBI Taxonomy" id="547442"/>
    <lineage>
        <taxon>Eukaryota</taxon>
        <taxon>Viridiplantae</taxon>
        <taxon>Streptophyta</taxon>
        <taxon>Embryophyta</taxon>
        <taxon>Tracheophyta</taxon>
        <taxon>Spermatophyta</taxon>
        <taxon>Magnoliopsida</taxon>
        <taxon>Liliopsida</taxon>
        <taxon>Poales</taxon>
        <taxon>Poaceae</taxon>
        <taxon>PACMAD clade</taxon>
        <taxon>Panicoideae</taxon>
        <taxon>Andropogonodae</taxon>
        <taxon>Paspaleae</taxon>
        <taxon>Paspalinae</taxon>
        <taxon>Paspalum</taxon>
    </lineage>
</organism>
<dbReference type="SUPFAM" id="SSF56672">
    <property type="entry name" value="DNA/RNA polymerases"/>
    <property type="match status" value="1"/>
</dbReference>
<proteinExistence type="predicted"/>
<evidence type="ECO:0000313" key="2">
    <source>
        <dbReference type="EMBL" id="WVZ95787.1"/>
    </source>
</evidence>
<dbReference type="PANTHER" id="PTHR11439">
    <property type="entry name" value="GAG-POL-RELATED RETROTRANSPOSON"/>
    <property type="match status" value="1"/>
</dbReference>
<accession>A0AAQ3XGL4</accession>